<reference evidence="1 2" key="1">
    <citation type="journal article" date="2021" name="BMC Genomics">
        <title>Datura genome reveals duplications of psychoactive alkaloid biosynthetic genes and high mutation rate following tissue culture.</title>
        <authorList>
            <person name="Rajewski A."/>
            <person name="Carter-House D."/>
            <person name="Stajich J."/>
            <person name="Litt A."/>
        </authorList>
    </citation>
    <scope>NUCLEOTIDE SEQUENCE [LARGE SCALE GENOMIC DNA]</scope>
    <source>
        <strain evidence="1">AR-01</strain>
    </source>
</reference>
<accession>A0ABS8RUH3</accession>
<evidence type="ECO:0000313" key="1">
    <source>
        <dbReference type="EMBL" id="MCD7449891.1"/>
    </source>
</evidence>
<gene>
    <name evidence="1" type="ORF">HAX54_002049</name>
</gene>
<comment type="caution">
    <text evidence="1">The sequence shown here is derived from an EMBL/GenBank/DDBJ whole genome shotgun (WGS) entry which is preliminary data.</text>
</comment>
<evidence type="ECO:0000313" key="2">
    <source>
        <dbReference type="Proteomes" id="UP000823775"/>
    </source>
</evidence>
<keyword evidence="2" id="KW-1185">Reference proteome</keyword>
<organism evidence="1 2">
    <name type="scientific">Datura stramonium</name>
    <name type="common">Jimsonweed</name>
    <name type="synonym">Common thornapple</name>
    <dbReference type="NCBI Taxonomy" id="4076"/>
    <lineage>
        <taxon>Eukaryota</taxon>
        <taxon>Viridiplantae</taxon>
        <taxon>Streptophyta</taxon>
        <taxon>Embryophyta</taxon>
        <taxon>Tracheophyta</taxon>
        <taxon>Spermatophyta</taxon>
        <taxon>Magnoliopsida</taxon>
        <taxon>eudicotyledons</taxon>
        <taxon>Gunneridae</taxon>
        <taxon>Pentapetalae</taxon>
        <taxon>asterids</taxon>
        <taxon>lamiids</taxon>
        <taxon>Solanales</taxon>
        <taxon>Solanaceae</taxon>
        <taxon>Solanoideae</taxon>
        <taxon>Datureae</taxon>
        <taxon>Datura</taxon>
    </lineage>
</organism>
<dbReference type="EMBL" id="JACEIK010000109">
    <property type="protein sequence ID" value="MCD7449891.1"/>
    <property type="molecule type" value="Genomic_DNA"/>
</dbReference>
<dbReference type="Proteomes" id="UP000823775">
    <property type="component" value="Unassembled WGS sequence"/>
</dbReference>
<proteinExistence type="predicted"/>
<sequence>MGSAIGPLQRHIIAMVGPLQWSKHHYSGRRGPELRAFLTFKIQIIMQQGFVIKNIVETFFVNLQGKPMGWLKKGNIPPSSQTEFLKKYKVGARNGALALSW</sequence>
<protein>
    <submittedName>
        <fullName evidence="1">Uncharacterized protein</fullName>
    </submittedName>
</protein>
<name>A0ABS8RUH3_DATST</name>